<evidence type="ECO:0000256" key="5">
    <source>
        <dbReference type="ARBA" id="ARBA00019378"/>
    </source>
</evidence>
<comment type="similarity">
    <text evidence="3">Belongs to the aconitase/IPM isomerase family.</text>
</comment>
<evidence type="ECO:0000256" key="3">
    <source>
        <dbReference type="ARBA" id="ARBA00007185"/>
    </source>
</evidence>
<dbReference type="EMBL" id="JAGFOA010000001">
    <property type="protein sequence ID" value="MBO3662519.1"/>
    <property type="molecule type" value="Genomic_DNA"/>
</dbReference>
<dbReference type="NCBIfam" id="NF006757">
    <property type="entry name" value="PRK09277.1"/>
    <property type="match status" value="1"/>
</dbReference>
<dbReference type="AlphaFoldDB" id="A0A939TT23"/>
<dbReference type="GO" id="GO:0003723">
    <property type="term" value="F:RNA binding"/>
    <property type="evidence" value="ECO:0007669"/>
    <property type="project" value="UniProtKB-KW"/>
</dbReference>
<evidence type="ECO:0000256" key="6">
    <source>
        <dbReference type="ARBA" id="ARBA00022532"/>
    </source>
</evidence>
<dbReference type="InterPro" id="IPR006249">
    <property type="entry name" value="Aconitase/IRP2"/>
</dbReference>
<evidence type="ECO:0000313" key="18">
    <source>
        <dbReference type="Proteomes" id="UP000680132"/>
    </source>
</evidence>
<evidence type="ECO:0000256" key="8">
    <source>
        <dbReference type="ARBA" id="ARBA00022884"/>
    </source>
</evidence>
<sequence length="945" mass="102109">MSTVNSFGAKSTLTVGSTDYEIFRIDAVDGFEKLPFSLKVLLENLLRTEDGANITKEQISALGSWDPSAQPNTEIQFTPARVVMQDFTGVPCIVDLATMREAVTALGGDPDKINPLSPAEMVIDHSVIADLFGSENALERNVEIEYERNGERYQFLRWGQTAFQDFKVVPPGTGIVHQVNIEHLAKVIYDRTVDGVLRAYPDTCVGTDSHTTMVNGLGVLGWGVGGIEAEAAMLGQPVSMLIPRVVGFKLTGEIPAGVTATDVVLTITDMLRQHGVVGKFVEFYGEGVASVPLANRATIGNMSPEFGSTAAMFPIDDVTLDYLRLTGRDEQTVSLVEAYAKEQHLWHDPSRELVFSEYMELDLATVVPSIAGPKRPQDRILLSEAKAQFGKDILNYVEADEAQEVDGTFPASDPGNTPGVEREVVEPHHEHGPSVLVSGDAHAASNPVKVTTPEGQEYLLDNGAVTLAAITSCTNTSNPSVMIAAGLLARKAAEKGLKRKPWVKTTLGPGSKVVTDYYEKSGLDKDLEALGFYTVGYGCTICIGNSGPLIEEVSAAINEHDLAVTAVLSGNRNFEGRISPDVKMNYLASPPLVVAYALAGSMNFDFETDALGKDADGNDVFLKDVWPAPEEVQEIIDSSISREQFITQYATVFEGDERWKTLPTPTGPIFEWDEKSTYVRKAPYFDGMSMELTPVTDITGARVMATLGDSVTTDHISPAGNIKAGTPAAQYLTENGVAQRDFNSYGSRRGNHEVMIRGTFANIRLKNLLVSAVNDGAVVEGGYTRDFTQPEGPQSFIYDACQNYQAQGTPLVIFGGKEYGSGSSRDWAAKGTSLLGVKAVITESFERIHRSNLIGMGVVPLQFPAGESWASLGLDGTEIVSIEGLEQLNEGVTPKTVKVTATPSEHSPEGKQVVEFDAVVRIDTPGEADYYRNGGILQYVLRSLV</sequence>
<dbReference type="GO" id="GO:0051536">
    <property type="term" value="F:iron-sulfur cluster binding"/>
    <property type="evidence" value="ECO:0007669"/>
    <property type="project" value="UniProtKB-KW"/>
</dbReference>
<dbReference type="PROSITE" id="PS00450">
    <property type="entry name" value="ACONITASE_1"/>
    <property type="match status" value="1"/>
</dbReference>
<feature type="domain" description="Aconitase/3-isopropylmalate dehydratase large subunit alpha/beta/alpha" evidence="14">
    <location>
        <begin position="72"/>
        <end position="600"/>
    </location>
</feature>
<dbReference type="InterPro" id="IPR000573">
    <property type="entry name" value="AconitaseA/IPMdHydase_ssu_swvl"/>
</dbReference>
<name>A0A939TT23_9MICO</name>
<comment type="caution">
    <text evidence="16">The sequence shown here is derived from an EMBL/GenBank/DDBJ whole genome shotgun (WGS) entry which is preliminary data.</text>
</comment>
<dbReference type="Gene3D" id="3.20.19.10">
    <property type="entry name" value="Aconitase, domain 4"/>
    <property type="match status" value="1"/>
</dbReference>
<evidence type="ECO:0000256" key="2">
    <source>
        <dbReference type="ARBA" id="ARBA00004717"/>
    </source>
</evidence>
<keyword evidence="10" id="KW-0411">Iron-sulfur</keyword>
<evidence type="ECO:0000256" key="13">
    <source>
        <dbReference type="SAM" id="MobiDB-lite"/>
    </source>
</evidence>
<dbReference type="EC" id="4.2.1.3" evidence="4"/>
<gene>
    <name evidence="16" type="ORF">J5V96_03230</name>
    <name evidence="17" type="ORF">J5V96_13475</name>
</gene>
<dbReference type="GO" id="GO:0046872">
    <property type="term" value="F:metal ion binding"/>
    <property type="evidence" value="ECO:0007669"/>
    <property type="project" value="UniProtKB-KW"/>
</dbReference>
<accession>A0A939TT23</accession>
<dbReference type="PROSITE" id="PS01244">
    <property type="entry name" value="ACONITASE_2"/>
    <property type="match status" value="1"/>
</dbReference>
<keyword evidence="6" id="KW-0816">Tricarboxylic acid cycle</keyword>
<comment type="pathway">
    <text evidence="2">Carbohydrate metabolism; tricarboxylic acid cycle; isocitrate from oxaloacetate: step 2/2.</text>
</comment>
<dbReference type="FunFam" id="3.30.499.10:FF:000009">
    <property type="entry name" value="Aconitate hydratase"/>
    <property type="match status" value="1"/>
</dbReference>
<evidence type="ECO:0000259" key="14">
    <source>
        <dbReference type="Pfam" id="PF00330"/>
    </source>
</evidence>
<dbReference type="SUPFAM" id="SSF53732">
    <property type="entry name" value="Aconitase iron-sulfur domain"/>
    <property type="match status" value="1"/>
</dbReference>
<protein>
    <recommendedName>
        <fullName evidence="5">Aconitate hydratase A</fullName>
        <ecNumber evidence="4">4.2.1.3</ecNumber>
    </recommendedName>
</protein>
<evidence type="ECO:0000256" key="9">
    <source>
        <dbReference type="ARBA" id="ARBA00023004"/>
    </source>
</evidence>
<dbReference type="NCBIfam" id="NF009520">
    <property type="entry name" value="PRK12881.1"/>
    <property type="match status" value="1"/>
</dbReference>
<feature type="domain" description="Aconitase A/isopropylmalate dehydratase small subunit swivel" evidence="15">
    <location>
        <begin position="729"/>
        <end position="865"/>
    </location>
</feature>
<keyword evidence="18" id="KW-1185">Reference proteome</keyword>
<dbReference type="RefSeq" id="WP_208500184.1">
    <property type="nucleotide sequence ID" value="NZ_JAGFOA010000001.1"/>
</dbReference>
<organism evidence="16 18">
    <name type="scientific">Microbacterium stercoris</name>
    <dbReference type="NCBI Taxonomy" id="2820289"/>
    <lineage>
        <taxon>Bacteria</taxon>
        <taxon>Bacillati</taxon>
        <taxon>Actinomycetota</taxon>
        <taxon>Actinomycetes</taxon>
        <taxon>Micrococcales</taxon>
        <taxon>Microbacteriaceae</taxon>
        <taxon>Microbacterium</taxon>
    </lineage>
</organism>
<evidence type="ECO:0000256" key="7">
    <source>
        <dbReference type="ARBA" id="ARBA00022723"/>
    </source>
</evidence>
<evidence type="ECO:0000313" key="16">
    <source>
        <dbReference type="EMBL" id="MBO3662519.1"/>
    </source>
</evidence>
<feature type="compositionally biased region" description="Basic and acidic residues" evidence="13">
    <location>
        <begin position="420"/>
        <end position="432"/>
    </location>
</feature>
<evidence type="ECO:0000313" key="17">
    <source>
        <dbReference type="EMBL" id="MBO3664511.1"/>
    </source>
</evidence>
<keyword evidence="7" id="KW-0479">Metal-binding</keyword>
<dbReference type="InterPro" id="IPR001030">
    <property type="entry name" value="Acoase/IPM_deHydtase_lsu_aba"/>
</dbReference>
<dbReference type="PRINTS" id="PR00415">
    <property type="entry name" value="ACONITASE"/>
</dbReference>
<dbReference type="Gene3D" id="3.30.499.10">
    <property type="entry name" value="Aconitase, domain 3"/>
    <property type="match status" value="2"/>
</dbReference>
<dbReference type="EMBL" id="JAGFOA010000005">
    <property type="protein sequence ID" value="MBO3664511.1"/>
    <property type="molecule type" value="Genomic_DNA"/>
</dbReference>
<dbReference type="InterPro" id="IPR015931">
    <property type="entry name" value="Acnase/IPM_dHydase_lsu_aba_1/3"/>
</dbReference>
<dbReference type="CDD" id="cd01580">
    <property type="entry name" value="AcnA_IRP_Swivel"/>
    <property type="match status" value="1"/>
</dbReference>
<evidence type="ECO:0000256" key="10">
    <source>
        <dbReference type="ARBA" id="ARBA00023014"/>
    </source>
</evidence>
<dbReference type="InterPro" id="IPR018136">
    <property type="entry name" value="Aconitase_4Fe-4S_BS"/>
</dbReference>
<evidence type="ECO:0000256" key="4">
    <source>
        <dbReference type="ARBA" id="ARBA00012926"/>
    </source>
</evidence>
<keyword evidence="11" id="KW-0456">Lyase</keyword>
<keyword evidence="9" id="KW-0408">Iron</keyword>
<dbReference type="SUPFAM" id="SSF52016">
    <property type="entry name" value="LeuD/IlvD-like"/>
    <property type="match status" value="1"/>
</dbReference>
<evidence type="ECO:0000259" key="15">
    <source>
        <dbReference type="Pfam" id="PF00694"/>
    </source>
</evidence>
<evidence type="ECO:0000256" key="12">
    <source>
        <dbReference type="ARBA" id="ARBA00023501"/>
    </source>
</evidence>
<comment type="cofactor">
    <cofactor evidence="1">
        <name>[4Fe-4S] cluster</name>
        <dbReference type="ChEBI" id="CHEBI:49883"/>
    </cofactor>
</comment>
<evidence type="ECO:0000256" key="1">
    <source>
        <dbReference type="ARBA" id="ARBA00001966"/>
    </source>
</evidence>
<dbReference type="GO" id="GO:0006099">
    <property type="term" value="P:tricarboxylic acid cycle"/>
    <property type="evidence" value="ECO:0007669"/>
    <property type="project" value="UniProtKB-KW"/>
</dbReference>
<dbReference type="Pfam" id="PF00694">
    <property type="entry name" value="Aconitase_C"/>
    <property type="match status" value="1"/>
</dbReference>
<evidence type="ECO:0000256" key="11">
    <source>
        <dbReference type="ARBA" id="ARBA00023239"/>
    </source>
</evidence>
<dbReference type="FunFam" id="3.30.499.10:FF:000002">
    <property type="entry name" value="Aconitate hydratase"/>
    <property type="match status" value="1"/>
</dbReference>
<dbReference type="FunFam" id="3.20.19.10:FF:000001">
    <property type="entry name" value="Aconitate hydratase"/>
    <property type="match status" value="1"/>
</dbReference>
<dbReference type="Pfam" id="PF00330">
    <property type="entry name" value="Aconitase"/>
    <property type="match status" value="1"/>
</dbReference>
<dbReference type="GO" id="GO:0003994">
    <property type="term" value="F:aconitate hydratase activity"/>
    <property type="evidence" value="ECO:0007669"/>
    <property type="project" value="UniProtKB-EC"/>
</dbReference>
<dbReference type="PANTHER" id="PTHR11670">
    <property type="entry name" value="ACONITASE/IRON-RESPONSIVE ELEMENT FAMILY MEMBER"/>
    <property type="match status" value="1"/>
</dbReference>
<proteinExistence type="inferred from homology"/>
<keyword evidence="8" id="KW-0694">RNA-binding</keyword>
<dbReference type="GO" id="GO:0019679">
    <property type="term" value="P:propionate metabolic process, methylcitrate cycle"/>
    <property type="evidence" value="ECO:0007669"/>
    <property type="project" value="UniProtKB-ARBA"/>
</dbReference>
<dbReference type="InterPro" id="IPR036008">
    <property type="entry name" value="Aconitase_4Fe-4S_dom"/>
</dbReference>
<dbReference type="InterPro" id="IPR044137">
    <property type="entry name" value="AcnA_IRP_Swivel"/>
</dbReference>
<feature type="region of interest" description="Disordered" evidence="13">
    <location>
        <begin position="406"/>
        <end position="432"/>
    </location>
</feature>
<dbReference type="Gene3D" id="6.10.190.10">
    <property type="match status" value="1"/>
</dbReference>
<comment type="catalytic activity">
    <reaction evidence="12">
        <text>citrate = D-threo-isocitrate</text>
        <dbReference type="Rhea" id="RHEA:10336"/>
        <dbReference type="ChEBI" id="CHEBI:15562"/>
        <dbReference type="ChEBI" id="CHEBI:16947"/>
        <dbReference type="EC" id="4.2.1.3"/>
    </reaction>
</comment>
<dbReference type="InterPro" id="IPR015928">
    <property type="entry name" value="Aconitase/3IPM_dehydase_swvl"/>
</dbReference>
<reference evidence="16" key="1">
    <citation type="submission" date="2021-03" db="EMBL/GenBank/DDBJ databases">
        <title>Microbacterium sp. nov., a novel actinobacterium isolated from cow dung.</title>
        <authorList>
            <person name="Zhang L."/>
        </authorList>
    </citation>
    <scope>NUCLEOTIDE SEQUENCE</scope>
    <source>
        <strain evidence="16">NEAU-LLB</strain>
    </source>
</reference>
<dbReference type="Proteomes" id="UP000680132">
    <property type="component" value="Unassembled WGS sequence"/>
</dbReference>